<dbReference type="InterPro" id="IPR010614">
    <property type="entry name" value="RAD3-like_helicase_DEAD"/>
</dbReference>
<evidence type="ECO:0000256" key="9">
    <source>
        <dbReference type="ARBA" id="ARBA00023235"/>
    </source>
</evidence>
<keyword evidence="3" id="KW-0547">Nucleotide-binding</keyword>
<evidence type="ECO:0000256" key="2">
    <source>
        <dbReference type="ARBA" id="ARBA00022723"/>
    </source>
</evidence>
<evidence type="ECO:0000256" key="4">
    <source>
        <dbReference type="ARBA" id="ARBA00022801"/>
    </source>
</evidence>
<evidence type="ECO:0000256" key="8">
    <source>
        <dbReference type="ARBA" id="ARBA00023014"/>
    </source>
</evidence>
<dbReference type="InterPro" id="IPR006554">
    <property type="entry name" value="Helicase-like_DEXD_c2"/>
</dbReference>
<keyword evidence="2" id="KW-0479">Metal-binding</keyword>
<gene>
    <name evidence="12" type="ORF">MCOS_LOCUS5125</name>
</gene>
<evidence type="ECO:0000256" key="5">
    <source>
        <dbReference type="ARBA" id="ARBA00022806"/>
    </source>
</evidence>
<dbReference type="SMART" id="SM00488">
    <property type="entry name" value="DEXDc2"/>
    <property type="match status" value="1"/>
</dbReference>
<name>A0A0R3UDW5_MESCO</name>
<keyword evidence="9" id="KW-0413">Isomerase</keyword>
<evidence type="ECO:0000256" key="1">
    <source>
        <dbReference type="ARBA" id="ARBA00004123"/>
    </source>
</evidence>
<evidence type="ECO:0000256" key="6">
    <source>
        <dbReference type="ARBA" id="ARBA00022840"/>
    </source>
</evidence>
<evidence type="ECO:0000256" key="10">
    <source>
        <dbReference type="ARBA" id="ARBA00023242"/>
    </source>
</evidence>
<keyword evidence="8" id="KW-0411">Iron-sulfur</keyword>
<dbReference type="PANTHER" id="PTHR11472:SF47">
    <property type="entry name" value="FANCONI ANEMIA GROUP J PROTEIN"/>
    <property type="match status" value="1"/>
</dbReference>
<keyword evidence="7" id="KW-0408">Iron</keyword>
<dbReference type="Gene3D" id="3.40.50.300">
    <property type="entry name" value="P-loop containing nucleotide triphosphate hydrolases"/>
    <property type="match status" value="2"/>
</dbReference>
<organism evidence="12 13">
    <name type="scientific">Mesocestoides corti</name>
    <name type="common">Flatworm</name>
    <dbReference type="NCBI Taxonomy" id="53468"/>
    <lineage>
        <taxon>Eukaryota</taxon>
        <taxon>Metazoa</taxon>
        <taxon>Spiralia</taxon>
        <taxon>Lophotrochozoa</taxon>
        <taxon>Platyhelminthes</taxon>
        <taxon>Cestoda</taxon>
        <taxon>Eucestoda</taxon>
        <taxon>Cyclophyllidea</taxon>
        <taxon>Mesocestoididae</taxon>
        <taxon>Mesocestoides</taxon>
    </lineage>
</organism>
<dbReference type="GO" id="GO:0003678">
    <property type="term" value="F:DNA helicase activity"/>
    <property type="evidence" value="ECO:0007669"/>
    <property type="project" value="InterPro"/>
</dbReference>
<dbReference type="Pfam" id="PF06733">
    <property type="entry name" value="DEAD_2"/>
    <property type="match status" value="1"/>
</dbReference>
<evidence type="ECO:0000256" key="7">
    <source>
        <dbReference type="ARBA" id="ARBA00023004"/>
    </source>
</evidence>
<evidence type="ECO:0000313" key="12">
    <source>
        <dbReference type="EMBL" id="VDD79122.1"/>
    </source>
</evidence>
<dbReference type="InterPro" id="IPR002464">
    <property type="entry name" value="DNA/RNA_helicase_DEAH_CS"/>
</dbReference>
<dbReference type="InterPro" id="IPR006555">
    <property type="entry name" value="ATP-dep_Helicase_C"/>
</dbReference>
<dbReference type="GO" id="GO:0016818">
    <property type="term" value="F:hydrolase activity, acting on acid anhydrides, in phosphorus-containing anhydrides"/>
    <property type="evidence" value="ECO:0007669"/>
    <property type="project" value="InterPro"/>
</dbReference>
<dbReference type="OrthoDB" id="19182at2759"/>
<dbReference type="Pfam" id="PF13307">
    <property type="entry name" value="Helicase_C_2"/>
    <property type="match status" value="1"/>
</dbReference>
<keyword evidence="5" id="KW-0347">Helicase</keyword>
<dbReference type="Proteomes" id="UP000267029">
    <property type="component" value="Unassembled WGS sequence"/>
</dbReference>
<dbReference type="GO" id="GO:1990918">
    <property type="term" value="P:double-strand break repair involved in meiotic recombination"/>
    <property type="evidence" value="ECO:0007669"/>
    <property type="project" value="TreeGrafter"/>
</dbReference>
<dbReference type="GO" id="GO:0046872">
    <property type="term" value="F:metal ion binding"/>
    <property type="evidence" value="ECO:0007669"/>
    <property type="project" value="UniProtKB-KW"/>
</dbReference>
<keyword evidence="13" id="KW-1185">Reference proteome</keyword>
<dbReference type="InterPro" id="IPR013020">
    <property type="entry name" value="Rad3/Chl1-like"/>
</dbReference>
<dbReference type="NCBIfam" id="TIGR00604">
    <property type="entry name" value="rad3"/>
    <property type="match status" value="1"/>
</dbReference>
<dbReference type="SUPFAM" id="SSF52540">
    <property type="entry name" value="P-loop containing nucleoside triphosphate hydrolases"/>
    <property type="match status" value="1"/>
</dbReference>
<dbReference type="PANTHER" id="PTHR11472">
    <property type="entry name" value="DNA REPAIR DEAD HELICASE RAD3/XP-D SUBFAMILY MEMBER"/>
    <property type="match status" value="1"/>
</dbReference>
<dbReference type="CDD" id="cd18788">
    <property type="entry name" value="SF2_C_XPD"/>
    <property type="match status" value="1"/>
</dbReference>
<feature type="domain" description="Helicase ATP-binding" evidence="11">
    <location>
        <begin position="6"/>
        <end position="274"/>
    </location>
</feature>
<dbReference type="EMBL" id="UXSR01005181">
    <property type="protein sequence ID" value="VDD79122.1"/>
    <property type="molecule type" value="Genomic_DNA"/>
</dbReference>
<sequence length="871" mass="96088">MDLKIQGVPVHFPYKPYSCQLSMLNRVITALNNKQCCLLESPTGTGKTLALLCASLAWAEYQADEDFGSFIEDKIPDAEAVCTCGAVETQEGKKFGSICSPTLKFRMCILSSRKHSCINLEVRKQANANDACQNLKGTCPYDQAKNRKLLMSSVQTLNQAGSWDLEDYVETLSKVPTCPYFFAFKLFERASICFCPYNYLLDPVFRETVSSDFAGSVVIIDEAHNIEDAARDATSVTLLEKDVLAASEDLKLYLNKANVEGTLAKDVTALINLLGAIHRVMQLTRSRLVQAGSLTSSAHVWSGAEIEGLLSAVGLGADRFEAVRLSFNRLNANIQKESVTDRDNLSRVDESQFPNSATLRLFTYIFIMLKFLYNDEMRRIQDYRAVLTEVSDIQRHHVLPTEDSNSAGKWLSRRTSAKVRLVESKTLSLNFWCLNPAVCMANIASTVHCLILASGTLSPLDAMAAELNLEFPVRLEASHVVPLDRVFAASVSRGPLGNRLCATYANQNVFTFQDDVGQLVLEACQQVPGGVLCFFPSYGLMDKLIARWELTGLLDKLELVKRVLREPRSSERFEDWVAEFYEAVDTTRGSPIKGLRGESVTGALALAVCRGKVSEGLDFTDDYGRLVIAIGIPFPAINNPQIEQKRSFNDTARVGQTAARCANPTLARLSNHASSRSPLKASLASQNCVAQEVAAASRVEWSNSPSKVPASPARPPPGARQLVLSGSEWYEAQAYRALNQALGRCIRHRNDWGAIILVDARFVEQPARYLSGISRWLRNQCVSCSPSCCIHGPTKSVIKVVGLSKWDLPHSSASHVSRSDGLYVNPQTHYQRTVRVHSFFYHSFTSHIETAVGITTTSLFSLEAQCAVGQL</sequence>
<dbReference type="GO" id="GO:0005524">
    <property type="term" value="F:ATP binding"/>
    <property type="evidence" value="ECO:0007669"/>
    <property type="project" value="UniProtKB-KW"/>
</dbReference>
<proteinExistence type="predicted"/>
<comment type="subcellular location">
    <subcellularLocation>
        <location evidence="1">Nucleus</location>
    </subcellularLocation>
</comment>
<evidence type="ECO:0000259" key="11">
    <source>
        <dbReference type="PROSITE" id="PS51193"/>
    </source>
</evidence>
<keyword evidence="4" id="KW-0378">Hydrolase</keyword>
<dbReference type="InterPro" id="IPR027417">
    <property type="entry name" value="P-loop_NTPase"/>
</dbReference>
<dbReference type="GO" id="GO:0003677">
    <property type="term" value="F:DNA binding"/>
    <property type="evidence" value="ECO:0007669"/>
    <property type="project" value="InterPro"/>
</dbReference>
<dbReference type="PROSITE" id="PS51193">
    <property type="entry name" value="HELICASE_ATP_BIND_2"/>
    <property type="match status" value="1"/>
</dbReference>
<dbReference type="GO" id="GO:0006289">
    <property type="term" value="P:nucleotide-excision repair"/>
    <property type="evidence" value="ECO:0007669"/>
    <property type="project" value="TreeGrafter"/>
</dbReference>
<dbReference type="STRING" id="53468.A0A0R3UDW5"/>
<dbReference type="PROSITE" id="PS00690">
    <property type="entry name" value="DEAH_ATP_HELICASE"/>
    <property type="match status" value="1"/>
</dbReference>
<dbReference type="InterPro" id="IPR045028">
    <property type="entry name" value="DinG/Rad3-like"/>
</dbReference>
<evidence type="ECO:0000256" key="3">
    <source>
        <dbReference type="ARBA" id="ARBA00022741"/>
    </source>
</evidence>
<dbReference type="AlphaFoldDB" id="A0A0R3UDW5"/>
<dbReference type="SMART" id="SM00491">
    <property type="entry name" value="HELICc2"/>
    <property type="match status" value="1"/>
</dbReference>
<reference evidence="12 13" key="1">
    <citation type="submission" date="2018-10" db="EMBL/GenBank/DDBJ databases">
        <authorList>
            <consortium name="Pathogen Informatics"/>
        </authorList>
    </citation>
    <scope>NUCLEOTIDE SEQUENCE [LARGE SCALE GENOMIC DNA]</scope>
</reference>
<keyword evidence="10" id="KW-0539">Nucleus</keyword>
<protein>
    <recommendedName>
        <fullName evidence="11">Helicase ATP-binding domain-containing protein</fullName>
    </recommendedName>
</protein>
<dbReference type="GO" id="GO:0051536">
    <property type="term" value="F:iron-sulfur cluster binding"/>
    <property type="evidence" value="ECO:0007669"/>
    <property type="project" value="UniProtKB-KW"/>
</dbReference>
<keyword evidence="6" id="KW-0067">ATP-binding</keyword>
<accession>A0A0R3UDW5</accession>
<dbReference type="InterPro" id="IPR014013">
    <property type="entry name" value="Helic_SF1/SF2_ATP-bd_DinG/Rad3"/>
</dbReference>
<dbReference type="GO" id="GO:0005634">
    <property type="term" value="C:nucleus"/>
    <property type="evidence" value="ECO:0007669"/>
    <property type="project" value="UniProtKB-SubCell"/>
</dbReference>
<evidence type="ECO:0000313" key="13">
    <source>
        <dbReference type="Proteomes" id="UP000267029"/>
    </source>
</evidence>